<dbReference type="EMBL" id="LRPC01000033">
    <property type="protein sequence ID" value="KYG71239.1"/>
    <property type="molecule type" value="Genomic_DNA"/>
</dbReference>
<evidence type="ECO:0000313" key="2">
    <source>
        <dbReference type="EMBL" id="KYG71239.1"/>
    </source>
</evidence>
<evidence type="ECO:0000256" key="1">
    <source>
        <dbReference type="SAM" id="SignalP"/>
    </source>
</evidence>
<evidence type="ECO:0008006" key="4">
    <source>
        <dbReference type="Google" id="ProtNLM"/>
    </source>
</evidence>
<gene>
    <name evidence="2" type="ORF">AWW68_18700</name>
</gene>
<dbReference type="Gene3D" id="1.25.40.390">
    <property type="match status" value="1"/>
</dbReference>
<comment type="caution">
    <text evidence="2">The sequence shown here is derived from an EMBL/GenBank/DDBJ whole genome shotgun (WGS) entry which is preliminary data.</text>
</comment>
<keyword evidence="1" id="KW-0732">Signal</keyword>
<proteinExistence type="predicted"/>
<dbReference type="InterPro" id="IPR011990">
    <property type="entry name" value="TPR-like_helical_dom_sf"/>
</dbReference>
<dbReference type="STRING" id="333140.AWW68_18700"/>
<accession>A0A150WXM9</accession>
<protein>
    <recommendedName>
        <fullName evidence="4">SusD-like N-terminal domain-containing protein</fullName>
    </recommendedName>
</protein>
<keyword evidence="3" id="KW-1185">Reference proteome</keyword>
<sequence>MNFKLYRNMKNFKLLLASMLIMILAFTSCEDLEVENLNEPDRARALSDPGDLISLMKSGTLDSYWGITTSWGTHFHLMADQITTTNKSRQFWDFAEEPRLRLQNDPNYGGLGALTSPWSNLNSAVVSSNAVLSYINDGNTFVDENDNDITKQMEAGALFAKGFAQGYLGVIFDKAYIVDFDSDLGNLELQPYTALIDEGIANMQAGLAAANAAPNFKYDLMVNVDMDITEFTKYANSMLARIASQEARTSAEAATLDWNQILTWANNGFTEDFYIETSPGNWFNSTIDWAGYVLNSGAGYLPTDLKVAHLADPVNIPQVYPATGVLDQADSPDARFEQYFTYTTDFGYLRPERNRGIFSNWYNSRFMTNNTMSEAGDQNPQFLLAEIQMLKAEANMRLGNNVAAAAAINNSPRTSVGGLDPVLPTDDLTYILHYEYSIELDLAAGSTTQWAFMRRNDLLQEGTPFMFPIPATELEATGLELYSFGGIGQEGGAVGNGWKN</sequence>
<dbReference type="Proteomes" id="UP000075606">
    <property type="component" value="Unassembled WGS sequence"/>
</dbReference>
<feature type="chain" id="PRO_5007573935" description="SusD-like N-terminal domain-containing protein" evidence="1">
    <location>
        <begin position="31"/>
        <end position="500"/>
    </location>
</feature>
<name>A0A150WXM9_9BACT</name>
<dbReference type="SUPFAM" id="SSF48452">
    <property type="entry name" value="TPR-like"/>
    <property type="match status" value="1"/>
</dbReference>
<reference evidence="2 3" key="1">
    <citation type="submission" date="2016-01" db="EMBL/GenBank/DDBJ databases">
        <title>Genome sequencing of Roseivirga spongicola UST030701-084.</title>
        <authorList>
            <person name="Selvaratnam C."/>
            <person name="Thevarajoo S."/>
            <person name="Goh K.M."/>
            <person name="Ee R."/>
            <person name="Chan K.-G."/>
            <person name="Chong C.S."/>
        </authorList>
    </citation>
    <scope>NUCLEOTIDE SEQUENCE [LARGE SCALE GENOMIC DNA]</scope>
    <source>
        <strain evidence="2 3">UST030701-084</strain>
    </source>
</reference>
<evidence type="ECO:0000313" key="3">
    <source>
        <dbReference type="Proteomes" id="UP000075606"/>
    </source>
</evidence>
<feature type="signal peptide" evidence="1">
    <location>
        <begin position="1"/>
        <end position="30"/>
    </location>
</feature>
<organism evidence="2 3">
    <name type="scientific">Roseivirga spongicola</name>
    <dbReference type="NCBI Taxonomy" id="333140"/>
    <lineage>
        <taxon>Bacteria</taxon>
        <taxon>Pseudomonadati</taxon>
        <taxon>Bacteroidota</taxon>
        <taxon>Cytophagia</taxon>
        <taxon>Cytophagales</taxon>
        <taxon>Roseivirgaceae</taxon>
        <taxon>Roseivirga</taxon>
    </lineage>
</organism>
<dbReference type="AlphaFoldDB" id="A0A150WXM9"/>
<dbReference type="PROSITE" id="PS51257">
    <property type="entry name" value="PROKAR_LIPOPROTEIN"/>
    <property type="match status" value="1"/>
</dbReference>